<dbReference type="AlphaFoldDB" id="A0A1X6N355"/>
<dbReference type="STRING" id="670580.A0A1X6N355"/>
<organism evidence="4 5">
    <name type="scientific">Postia placenta MAD-698-R-SB12</name>
    <dbReference type="NCBI Taxonomy" id="670580"/>
    <lineage>
        <taxon>Eukaryota</taxon>
        <taxon>Fungi</taxon>
        <taxon>Dikarya</taxon>
        <taxon>Basidiomycota</taxon>
        <taxon>Agaricomycotina</taxon>
        <taxon>Agaricomycetes</taxon>
        <taxon>Polyporales</taxon>
        <taxon>Adustoporiaceae</taxon>
        <taxon>Rhodonia</taxon>
    </lineage>
</organism>
<dbReference type="GO" id="GO:0004553">
    <property type="term" value="F:hydrolase activity, hydrolyzing O-glycosyl compounds"/>
    <property type="evidence" value="ECO:0007669"/>
    <property type="project" value="InterPro"/>
</dbReference>
<keyword evidence="5" id="KW-1185">Reference proteome</keyword>
<keyword evidence="2" id="KW-0812">Transmembrane</keyword>
<dbReference type="Pfam" id="PF00722">
    <property type="entry name" value="Glyco_hydro_16"/>
    <property type="match status" value="1"/>
</dbReference>
<proteinExistence type="inferred from homology"/>
<dbReference type="Proteomes" id="UP000194127">
    <property type="component" value="Unassembled WGS sequence"/>
</dbReference>
<dbReference type="PANTHER" id="PTHR10963">
    <property type="entry name" value="GLYCOSYL HYDROLASE-RELATED"/>
    <property type="match status" value="1"/>
</dbReference>
<protein>
    <submittedName>
        <fullName evidence="4">Glycoside hydrolase family 16 protein</fullName>
    </submittedName>
</protein>
<dbReference type="PANTHER" id="PTHR10963:SF55">
    <property type="entry name" value="GLYCOSIDE HYDROLASE FAMILY 16 PROTEIN"/>
    <property type="match status" value="1"/>
</dbReference>
<evidence type="ECO:0000313" key="5">
    <source>
        <dbReference type="Proteomes" id="UP000194127"/>
    </source>
</evidence>
<gene>
    <name evidence="4" type="ORF">POSPLADRAFT_1141951</name>
</gene>
<keyword evidence="2" id="KW-1133">Transmembrane helix</keyword>
<dbReference type="Gene3D" id="2.60.120.200">
    <property type="match status" value="1"/>
</dbReference>
<dbReference type="EMBL" id="KZ110596">
    <property type="protein sequence ID" value="OSX63051.1"/>
    <property type="molecule type" value="Genomic_DNA"/>
</dbReference>
<dbReference type="OrthoDB" id="4781at2759"/>
<reference evidence="4 5" key="1">
    <citation type="submission" date="2017-04" db="EMBL/GenBank/DDBJ databases">
        <title>Genome Sequence of the Model Brown-Rot Fungus Postia placenta SB12.</title>
        <authorList>
            <consortium name="DOE Joint Genome Institute"/>
            <person name="Gaskell J."/>
            <person name="Kersten P."/>
            <person name="Larrondo L.F."/>
            <person name="Canessa P."/>
            <person name="Martinez D."/>
            <person name="Hibbett D."/>
            <person name="Schmoll M."/>
            <person name="Kubicek C.P."/>
            <person name="Martinez A.T."/>
            <person name="Yadav J."/>
            <person name="Master E."/>
            <person name="Magnuson J.K."/>
            <person name="James T."/>
            <person name="Yaver D."/>
            <person name="Berka R."/>
            <person name="Labutti K."/>
            <person name="Lipzen A."/>
            <person name="Aerts A."/>
            <person name="Barry K."/>
            <person name="Henrissat B."/>
            <person name="Blanchette R."/>
            <person name="Grigoriev I."/>
            <person name="Cullen D."/>
        </authorList>
    </citation>
    <scope>NUCLEOTIDE SEQUENCE [LARGE SCALE GENOMIC DNA]</scope>
    <source>
        <strain evidence="4 5">MAD-698-R-SB12</strain>
    </source>
</reference>
<dbReference type="GeneID" id="36330313"/>
<keyword evidence="2" id="KW-0472">Membrane</keyword>
<dbReference type="InterPro" id="IPR000757">
    <property type="entry name" value="Beta-glucanase-like"/>
</dbReference>
<accession>A0A1X6N355</accession>
<sequence>MLTQEIEKPWIKEKDIYARISWWLTWAVAFLGVAGGAVRCYFSWKDVPRVGNLCLIMEDDFATFDLENTWTREVDMGGFGNGEFEMTTDSSNNSFVKDGKLYIVPTLTSDVIGYDNVLNGYTYNISGCTSTNSTSCGAVSNSTAGTVINPAMSARISTRNSHSIKYGKVEIVAKMPVGDWLWPALWMLPVKETYGPWPASGEIDIVESRGNSINYAAQGQNVVRASLNWGPLSFLNGVAKTYGWWSDRRSTYADGFHTYAVEWTPTFIRMYVDTRLDRMLQVSFNEPFFTRGDFPETILNGTQYIVTPDPWVNGTRNVAPFDQDFYLIMDVAVGGTNGWFPDGVGNKPWLDASTEAMLDFARAQNTWYATWPEDIDQRAMIIDSVKMWQSC</sequence>
<evidence type="ECO:0000259" key="3">
    <source>
        <dbReference type="PROSITE" id="PS51762"/>
    </source>
</evidence>
<name>A0A1X6N355_9APHY</name>
<evidence type="ECO:0000256" key="1">
    <source>
        <dbReference type="ARBA" id="ARBA00006865"/>
    </source>
</evidence>
<dbReference type="GO" id="GO:0005975">
    <property type="term" value="P:carbohydrate metabolic process"/>
    <property type="evidence" value="ECO:0007669"/>
    <property type="project" value="InterPro"/>
</dbReference>
<dbReference type="InterPro" id="IPR013320">
    <property type="entry name" value="ConA-like_dom_sf"/>
</dbReference>
<comment type="similarity">
    <text evidence="1">Belongs to the glycosyl hydrolase 16 family.</text>
</comment>
<feature type="domain" description="GH16" evidence="3">
    <location>
        <begin position="42"/>
        <end position="391"/>
    </location>
</feature>
<dbReference type="RefSeq" id="XP_024339845.1">
    <property type="nucleotide sequence ID" value="XM_024485364.1"/>
</dbReference>
<feature type="transmembrane region" description="Helical" evidence="2">
    <location>
        <begin position="20"/>
        <end position="42"/>
    </location>
</feature>
<evidence type="ECO:0000256" key="2">
    <source>
        <dbReference type="SAM" id="Phobius"/>
    </source>
</evidence>
<evidence type="ECO:0000313" key="4">
    <source>
        <dbReference type="EMBL" id="OSX63051.1"/>
    </source>
</evidence>
<dbReference type="SUPFAM" id="SSF49899">
    <property type="entry name" value="Concanavalin A-like lectins/glucanases"/>
    <property type="match status" value="1"/>
</dbReference>
<keyword evidence="4" id="KW-0378">Hydrolase</keyword>
<dbReference type="PROSITE" id="PS51762">
    <property type="entry name" value="GH16_2"/>
    <property type="match status" value="1"/>
</dbReference>
<dbReference type="InterPro" id="IPR050546">
    <property type="entry name" value="Glycosyl_Hydrlase_16"/>
</dbReference>